<feature type="region of interest" description="Disordered" evidence="3">
    <location>
        <begin position="398"/>
        <end position="440"/>
    </location>
</feature>
<feature type="domain" description="CCHC-type" evidence="4">
    <location>
        <begin position="254"/>
        <end position="269"/>
    </location>
</feature>
<feature type="compositionally biased region" description="Polar residues" evidence="3">
    <location>
        <begin position="421"/>
        <end position="431"/>
    </location>
</feature>
<evidence type="ECO:0000256" key="1">
    <source>
        <dbReference type="PROSITE-ProRule" id="PRU00047"/>
    </source>
</evidence>
<feature type="region of interest" description="Disordered" evidence="3">
    <location>
        <begin position="287"/>
        <end position="326"/>
    </location>
</feature>
<dbReference type="PROSITE" id="PS50158">
    <property type="entry name" value="ZF_CCHC"/>
    <property type="match status" value="1"/>
</dbReference>
<gene>
    <name evidence="5" type="ORF">KQX54_008641</name>
</gene>
<keyword evidence="1" id="KW-0479">Metal-binding</keyword>
<sequence>MPGRSKKSGRRLQYWRKHYQLEDKIANVLDELNKELELIQKKRPRVIKERAFKGKILIAILHTNGEKIEDNTIVQRVQFPRSDPLGLYVPSNANHIGFETLIPLYQSKPHQTYLVNLRTPHKCTSSRPESSVGSSRVANPLLPPPEIPNLIAPRVFVPPEIRIDPPQIGPVAPDVFEIQPAEQNNPLRVAQQIIDQILDVEPVARPFLNPRPPGHFAKNCPEITCQICFAKGYTAKECAPINSITPNNPYARIKCQLCGNHGHTARYCPTNPYKRTVPVQFNQQTRNPNVNQFSNQNFNQNAQFPNLSSPNQNQVPQPNPYQLFGQNMGQFQNFNQYSNKFCEYHNTGGHDTNECRAVRRFANNAPNNNNVPFPNTFPNNPPFINNTPFPNNNSFTMPNVNNPPIPIQTNASFPQDAGKSNRPQRSVNFSMEPSPEEDSE</sequence>
<dbReference type="Proteomes" id="UP000826195">
    <property type="component" value="Unassembled WGS sequence"/>
</dbReference>
<organism evidence="5 6">
    <name type="scientific">Cotesia glomerata</name>
    <name type="common">Lepidopteran parasitic wasp</name>
    <name type="synonym">Apanteles glomeratus</name>
    <dbReference type="NCBI Taxonomy" id="32391"/>
    <lineage>
        <taxon>Eukaryota</taxon>
        <taxon>Metazoa</taxon>
        <taxon>Ecdysozoa</taxon>
        <taxon>Arthropoda</taxon>
        <taxon>Hexapoda</taxon>
        <taxon>Insecta</taxon>
        <taxon>Pterygota</taxon>
        <taxon>Neoptera</taxon>
        <taxon>Endopterygota</taxon>
        <taxon>Hymenoptera</taxon>
        <taxon>Apocrita</taxon>
        <taxon>Ichneumonoidea</taxon>
        <taxon>Braconidae</taxon>
        <taxon>Microgastrinae</taxon>
        <taxon>Cotesia</taxon>
    </lineage>
</organism>
<dbReference type="Gene3D" id="4.10.60.10">
    <property type="entry name" value="Zinc finger, CCHC-type"/>
    <property type="match status" value="1"/>
</dbReference>
<evidence type="ECO:0000313" key="6">
    <source>
        <dbReference type="Proteomes" id="UP000826195"/>
    </source>
</evidence>
<keyword evidence="1" id="KW-0862">Zinc</keyword>
<keyword evidence="2" id="KW-0175">Coiled coil</keyword>
<dbReference type="EMBL" id="JAHXZJ010002982">
    <property type="protein sequence ID" value="KAH0534800.1"/>
    <property type="molecule type" value="Genomic_DNA"/>
</dbReference>
<accession>A0AAV7HT30</accession>
<reference evidence="5 6" key="1">
    <citation type="journal article" date="2021" name="J. Hered.">
        <title>A chromosome-level genome assembly of the parasitoid wasp, Cotesia glomerata (Hymenoptera: Braconidae).</title>
        <authorList>
            <person name="Pinto B.J."/>
            <person name="Weis J.J."/>
            <person name="Gamble T."/>
            <person name="Ode P.J."/>
            <person name="Paul R."/>
            <person name="Zaspel J.M."/>
        </authorList>
    </citation>
    <scope>NUCLEOTIDE SEQUENCE [LARGE SCALE GENOMIC DNA]</scope>
    <source>
        <strain evidence="5">CgM1</strain>
    </source>
</reference>
<comment type="caution">
    <text evidence="5">The sequence shown here is derived from an EMBL/GenBank/DDBJ whole genome shotgun (WGS) entry which is preliminary data.</text>
</comment>
<dbReference type="GO" id="GO:0003676">
    <property type="term" value="F:nucleic acid binding"/>
    <property type="evidence" value="ECO:0007669"/>
    <property type="project" value="InterPro"/>
</dbReference>
<dbReference type="AlphaFoldDB" id="A0AAV7HT30"/>
<evidence type="ECO:0000313" key="5">
    <source>
        <dbReference type="EMBL" id="KAH0534800.1"/>
    </source>
</evidence>
<evidence type="ECO:0000256" key="3">
    <source>
        <dbReference type="SAM" id="MobiDB-lite"/>
    </source>
</evidence>
<keyword evidence="1" id="KW-0863">Zinc-finger</keyword>
<dbReference type="GO" id="GO:0008270">
    <property type="term" value="F:zinc ion binding"/>
    <property type="evidence" value="ECO:0007669"/>
    <property type="project" value="UniProtKB-KW"/>
</dbReference>
<keyword evidence="6" id="KW-1185">Reference proteome</keyword>
<protein>
    <recommendedName>
        <fullName evidence="4">CCHC-type domain-containing protein</fullName>
    </recommendedName>
</protein>
<evidence type="ECO:0000256" key="2">
    <source>
        <dbReference type="SAM" id="Coils"/>
    </source>
</evidence>
<feature type="coiled-coil region" evidence="2">
    <location>
        <begin position="22"/>
        <end position="49"/>
    </location>
</feature>
<proteinExistence type="predicted"/>
<dbReference type="InterPro" id="IPR001878">
    <property type="entry name" value="Znf_CCHC"/>
</dbReference>
<evidence type="ECO:0000259" key="4">
    <source>
        <dbReference type="PROSITE" id="PS50158"/>
    </source>
</evidence>
<name>A0AAV7HT30_COTGL</name>